<dbReference type="AlphaFoldDB" id="A0A7V9ACV3"/>
<accession>A0A7V9ACV3</accession>
<reference evidence="1 2" key="1">
    <citation type="submission" date="2020-07" db="EMBL/GenBank/DDBJ databases">
        <title>Thermogemmata thermophila gen. nov., sp. nov., a novel moderate thermophilic planctomycete from a Kamchatka hot spring.</title>
        <authorList>
            <person name="Elcheninov A.G."/>
            <person name="Podosokorskaya O.A."/>
            <person name="Kovaleva O.L."/>
            <person name="Novikov A."/>
            <person name="Bonch-Osmolovskaya E.A."/>
            <person name="Toshchakov S.V."/>
            <person name="Kublanov I.V."/>
        </authorList>
    </citation>
    <scope>NUCLEOTIDE SEQUENCE [LARGE SCALE GENOMIC DNA]</scope>
    <source>
        <strain evidence="1 2">2918</strain>
    </source>
</reference>
<proteinExistence type="predicted"/>
<dbReference type="EMBL" id="JACEFB010000013">
    <property type="protein sequence ID" value="MBA2227363.1"/>
    <property type="molecule type" value="Genomic_DNA"/>
</dbReference>
<sequence length="102" mass="11544">MAKKSEKSAESGEKRSISQMQMVRLAMQAKGPDAKPGELQEYILNEFHHELPTNLISNYKSQIKRQSGGGRRQPQIEDLETVRNLIKRLGADQVKRLVDVLA</sequence>
<organism evidence="1 2">
    <name type="scientific">Thermogemmata fonticola</name>
    <dbReference type="NCBI Taxonomy" id="2755323"/>
    <lineage>
        <taxon>Bacteria</taxon>
        <taxon>Pseudomonadati</taxon>
        <taxon>Planctomycetota</taxon>
        <taxon>Planctomycetia</taxon>
        <taxon>Gemmatales</taxon>
        <taxon>Gemmataceae</taxon>
        <taxon>Thermogemmata</taxon>
    </lineage>
</organism>
<evidence type="ECO:0000313" key="2">
    <source>
        <dbReference type="Proteomes" id="UP000542342"/>
    </source>
</evidence>
<keyword evidence="2" id="KW-1185">Reference proteome</keyword>
<comment type="caution">
    <text evidence="1">The sequence shown here is derived from an EMBL/GenBank/DDBJ whole genome shotgun (WGS) entry which is preliminary data.</text>
</comment>
<evidence type="ECO:0000313" key="1">
    <source>
        <dbReference type="EMBL" id="MBA2227363.1"/>
    </source>
</evidence>
<name>A0A7V9ACV3_9BACT</name>
<gene>
    <name evidence="1" type="ORF">H0921_14480</name>
</gene>
<protein>
    <submittedName>
        <fullName evidence="1">Uncharacterized protein</fullName>
    </submittedName>
</protein>
<dbReference type="Proteomes" id="UP000542342">
    <property type="component" value="Unassembled WGS sequence"/>
</dbReference>
<dbReference type="RefSeq" id="WP_194539225.1">
    <property type="nucleotide sequence ID" value="NZ_JACEFB010000013.1"/>
</dbReference>